<dbReference type="Pfam" id="PF00296">
    <property type="entry name" value="Bac_luciferase"/>
    <property type="match status" value="1"/>
</dbReference>
<organism evidence="8 9">
    <name type="scientific">Aquirhabdus parva</name>
    <dbReference type="NCBI Taxonomy" id="2283318"/>
    <lineage>
        <taxon>Bacteria</taxon>
        <taxon>Pseudomonadati</taxon>
        <taxon>Pseudomonadota</taxon>
        <taxon>Gammaproteobacteria</taxon>
        <taxon>Moraxellales</taxon>
        <taxon>Moraxellaceae</taxon>
        <taxon>Aquirhabdus</taxon>
    </lineage>
</organism>
<proteinExistence type="inferred from homology"/>
<dbReference type="CDD" id="cd01095">
    <property type="entry name" value="Nitrilotriacetate_monoxgenase"/>
    <property type="match status" value="1"/>
</dbReference>
<feature type="binding site" evidence="6">
    <location>
        <position position="94"/>
    </location>
    <ligand>
        <name>FMN</name>
        <dbReference type="ChEBI" id="CHEBI:58210"/>
    </ligand>
</feature>
<reference evidence="8 9" key="1">
    <citation type="submission" date="2018-07" db="EMBL/GenBank/DDBJ databases">
        <title>Genome sequencing of Moraxellaceae gen. HYN0046.</title>
        <authorList>
            <person name="Kim M."/>
            <person name="Yi H."/>
        </authorList>
    </citation>
    <scope>NUCLEOTIDE SEQUENCE [LARGE SCALE GENOMIC DNA]</scope>
    <source>
        <strain evidence="8 9">HYN0046</strain>
    </source>
</reference>
<dbReference type="InterPro" id="IPR036661">
    <property type="entry name" value="Luciferase-like_sf"/>
</dbReference>
<dbReference type="GO" id="GO:0016705">
    <property type="term" value="F:oxidoreductase activity, acting on paired donors, with incorporation or reduction of molecular oxygen"/>
    <property type="evidence" value="ECO:0007669"/>
    <property type="project" value="InterPro"/>
</dbReference>
<dbReference type="PANTHER" id="PTHR30011">
    <property type="entry name" value="ALKANESULFONATE MONOOXYGENASE-RELATED"/>
    <property type="match status" value="1"/>
</dbReference>
<keyword evidence="1 6" id="KW-0285">Flavoprotein</keyword>
<dbReference type="NCBIfam" id="TIGR03860">
    <property type="entry name" value="FMN_nitrolo"/>
    <property type="match status" value="1"/>
</dbReference>
<dbReference type="GO" id="GO:0004497">
    <property type="term" value="F:monooxygenase activity"/>
    <property type="evidence" value="ECO:0007669"/>
    <property type="project" value="UniProtKB-KW"/>
</dbReference>
<dbReference type="EMBL" id="CP031222">
    <property type="protein sequence ID" value="AXI04602.1"/>
    <property type="molecule type" value="Genomic_DNA"/>
</dbReference>
<dbReference type="OrthoDB" id="6133319at2"/>
<gene>
    <name evidence="8" type="ORF">HYN46_06915</name>
</gene>
<dbReference type="KEGG" id="mbah:HYN46_06915"/>
<evidence type="ECO:0000256" key="2">
    <source>
        <dbReference type="ARBA" id="ARBA00022643"/>
    </source>
</evidence>
<comment type="similarity">
    <text evidence="5">Belongs to the NtaA/SnaA/DszA monooxygenase family.</text>
</comment>
<keyword evidence="2 6" id="KW-0288">FMN</keyword>
<evidence type="ECO:0000256" key="5">
    <source>
        <dbReference type="ARBA" id="ARBA00033748"/>
    </source>
</evidence>
<dbReference type="SUPFAM" id="SSF51679">
    <property type="entry name" value="Bacterial luciferase-like"/>
    <property type="match status" value="1"/>
</dbReference>
<keyword evidence="9" id="KW-1185">Reference proteome</keyword>
<feature type="binding site" evidence="6">
    <location>
        <position position="217"/>
    </location>
    <ligand>
        <name>FMN</name>
        <dbReference type="ChEBI" id="CHEBI:58210"/>
    </ligand>
</feature>
<dbReference type="Gene3D" id="3.20.20.30">
    <property type="entry name" value="Luciferase-like domain"/>
    <property type="match status" value="1"/>
</dbReference>
<dbReference type="InterPro" id="IPR011251">
    <property type="entry name" value="Luciferase-like_dom"/>
</dbReference>
<evidence type="ECO:0000256" key="4">
    <source>
        <dbReference type="ARBA" id="ARBA00023033"/>
    </source>
</evidence>
<keyword evidence="4 8" id="KW-0503">Monooxygenase</keyword>
<protein>
    <submittedName>
        <fullName evidence="8">FMN-dependent monooxygenase</fullName>
    </submittedName>
</protein>
<accession>A0A345PBE3</accession>
<name>A0A345PBE3_9GAMM</name>
<evidence type="ECO:0000256" key="6">
    <source>
        <dbReference type="PIRSR" id="PIRSR000337-1"/>
    </source>
</evidence>
<keyword evidence="3" id="KW-0560">Oxidoreductase</keyword>
<dbReference type="InterPro" id="IPR051260">
    <property type="entry name" value="Diverse_substr_monoxygenases"/>
</dbReference>
<dbReference type="PIRSF" id="PIRSF000337">
    <property type="entry name" value="NTA_MOA"/>
    <property type="match status" value="1"/>
</dbReference>
<dbReference type="Proteomes" id="UP000253940">
    <property type="component" value="Chromosome"/>
</dbReference>
<dbReference type="PANTHER" id="PTHR30011:SF16">
    <property type="entry name" value="C2H2 FINGER DOMAIN TRANSCRIPTION FACTOR (EUROFUNG)-RELATED"/>
    <property type="match status" value="1"/>
</dbReference>
<feature type="binding site" evidence="6">
    <location>
        <position position="216"/>
    </location>
    <ligand>
        <name>FMN</name>
        <dbReference type="ChEBI" id="CHEBI:58210"/>
    </ligand>
</feature>
<evidence type="ECO:0000256" key="3">
    <source>
        <dbReference type="ARBA" id="ARBA00023002"/>
    </source>
</evidence>
<evidence type="ECO:0000256" key="1">
    <source>
        <dbReference type="ARBA" id="ARBA00022630"/>
    </source>
</evidence>
<dbReference type="InterPro" id="IPR016215">
    <property type="entry name" value="NTA_MOA"/>
</dbReference>
<feature type="binding site" evidence="6">
    <location>
        <position position="142"/>
    </location>
    <ligand>
        <name>FMN</name>
        <dbReference type="ChEBI" id="CHEBI:58210"/>
    </ligand>
</feature>
<dbReference type="AlphaFoldDB" id="A0A345PBE3"/>
<feature type="binding site" evidence="6">
    <location>
        <position position="146"/>
    </location>
    <ligand>
        <name>FMN</name>
        <dbReference type="ChEBI" id="CHEBI:58210"/>
    </ligand>
</feature>
<evidence type="ECO:0000313" key="8">
    <source>
        <dbReference type="EMBL" id="AXI04602.1"/>
    </source>
</evidence>
<evidence type="ECO:0000313" key="9">
    <source>
        <dbReference type="Proteomes" id="UP000253940"/>
    </source>
</evidence>
<feature type="domain" description="Luciferase-like" evidence="7">
    <location>
        <begin position="13"/>
        <end position="384"/>
    </location>
</feature>
<feature type="binding site" evidence="6">
    <location>
        <position position="52"/>
    </location>
    <ligand>
        <name>FMN</name>
        <dbReference type="ChEBI" id="CHEBI:58210"/>
    </ligand>
</feature>
<evidence type="ECO:0000259" key="7">
    <source>
        <dbReference type="Pfam" id="PF00296"/>
    </source>
</evidence>
<sequence length="437" mass="48415">MRLGGFLSGAGSHFAGWRHPSADRDAAFNIQRYVNYAKTLERGCFDALFLNDNFELGDLGAKGFSRNTHTSRWDPMTLLTALSMVTNHIGLVATVNTSYNEPFNVARRFASLDQLSGGRAGWNLVTSLGGGENFNRTDHLPHQERYARAEEFFDVVTKLWDSWDDNAFLRDPVSGQWVDPAKLHLAQHQGECFSVRGPLNTPRPPQGWPVIAQAGSSGEGLALAARAGELIFTAQQTLPAAQAFYQKLKDQAIALGRSANDVLILPGVATVVAHSRVQAEEKYEELQALLDPVMIFSSIIDFLDLGVDLTSLPLDAKVPLPKNPPLTQGHQSRQQLVIDLIHRDRPTVRELLRKLASGGHRTIVGTASDIADDFEHWFHHYGADGFNIMFTHLPTAADDFVNLVVPELQRRGLLRTAYEGKTLRDHLGLKRVENKRG</sequence>